<comment type="similarity">
    <text evidence="2 5">Belongs to the acyl-CoA dehydrogenase family.</text>
</comment>
<dbReference type="GO" id="GO:0050660">
    <property type="term" value="F:flavin adenine dinucleotide binding"/>
    <property type="evidence" value="ECO:0007669"/>
    <property type="project" value="InterPro"/>
</dbReference>
<sequence length="374" mass="38581">MTASTALADAVAFARSAREEAGGWDRRGAIPTDVLDAVAGAGFLAVDVPAEHGGLGRSPAELGELCAAFGGACSALRGLVTVQGMVAAAVLRWGDREQRARWLPALASGARRAAFAATEPGAGTDLSAATTSATPTVGGLRVRGRKLWVTFGAVADVYLVLAALDGKPVAVLVEADRAGVTVEPIGGQLGMRAAHLANLRFDDVVVPQENLVGAPGFGLSHVVATALDHGRFTVAWGCVGLAEACLDLAAAHVGRRSQGGVRLAEHETVRALLGRDLVEASAARRLCEHAAELRARADADAIAETVLAKYAAARAASALSEHAVQLHGAAGCAQDSTVGRFFRDAKVMRIIEGADEPAELRLGEYALRRPGRSR</sequence>
<dbReference type="EMBL" id="VUOB01000002">
    <property type="protein sequence ID" value="KAA2266546.1"/>
    <property type="molecule type" value="Genomic_DNA"/>
</dbReference>
<protein>
    <submittedName>
        <fullName evidence="9">Acyl-CoA dehydrogenase</fullName>
    </submittedName>
</protein>
<evidence type="ECO:0000256" key="5">
    <source>
        <dbReference type="RuleBase" id="RU362125"/>
    </source>
</evidence>
<comment type="cofactor">
    <cofactor evidence="1 5">
        <name>FAD</name>
        <dbReference type="ChEBI" id="CHEBI:57692"/>
    </cofactor>
</comment>
<evidence type="ECO:0000256" key="4">
    <source>
        <dbReference type="ARBA" id="ARBA00022827"/>
    </source>
</evidence>
<evidence type="ECO:0000313" key="10">
    <source>
        <dbReference type="Proteomes" id="UP000323454"/>
    </source>
</evidence>
<dbReference type="Gene3D" id="2.40.110.10">
    <property type="entry name" value="Butyryl-CoA Dehydrogenase, subunit A, domain 2"/>
    <property type="match status" value="1"/>
</dbReference>
<keyword evidence="5" id="KW-0560">Oxidoreductase</keyword>
<proteinExistence type="inferred from homology"/>
<dbReference type="InterPro" id="IPR046373">
    <property type="entry name" value="Acyl-CoA_Oxase/DH_mid-dom_sf"/>
</dbReference>
<dbReference type="RefSeq" id="WP_149847653.1">
    <property type="nucleotide sequence ID" value="NZ_VUOB01000002.1"/>
</dbReference>
<dbReference type="InterPro" id="IPR037069">
    <property type="entry name" value="AcylCoA_DH/ox_N_sf"/>
</dbReference>
<gene>
    <name evidence="9" type="ORF">F0L68_02060</name>
</gene>
<dbReference type="GO" id="GO:0003995">
    <property type="term" value="F:acyl-CoA dehydrogenase activity"/>
    <property type="evidence" value="ECO:0007669"/>
    <property type="project" value="TreeGrafter"/>
</dbReference>
<feature type="domain" description="Acyl-CoA dehydrogenase/oxidase N-terminal" evidence="8">
    <location>
        <begin position="13"/>
        <end position="109"/>
    </location>
</feature>
<dbReference type="InterPro" id="IPR009100">
    <property type="entry name" value="AcylCoA_DH/oxidase_NM_dom_sf"/>
</dbReference>
<evidence type="ECO:0000256" key="1">
    <source>
        <dbReference type="ARBA" id="ARBA00001974"/>
    </source>
</evidence>
<comment type="caution">
    <text evidence="9">The sequence shown here is derived from an EMBL/GenBank/DDBJ whole genome shotgun (WGS) entry which is preliminary data.</text>
</comment>
<dbReference type="InterPro" id="IPR009075">
    <property type="entry name" value="AcylCo_DH/oxidase_C"/>
</dbReference>
<keyword evidence="3 5" id="KW-0285">Flavoprotein</keyword>
<dbReference type="InterPro" id="IPR006091">
    <property type="entry name" value="Acyl-CoA_Oxase/DH_mid-dom"/>
</dbReference>
<dbReference type="Gene3D" id="1.20.140.10">
    <property type="entry name" value="Butyryl-CoA Dehydrogenase, subunit A, domain 3"/>
    <property type="match status" value="1"/>
</dbReference>
<dbReference type="Pfam" id="PF02770">
    <property type="entry name" value="Acyl-CoA_dh_M"/>
    <property type="match status" value="1"/>
</dbReference>
<feature type="domain" description="Acyl-CoA dehydrogenase/oxidase C-terminal" evidence="6">
    <location>
        <begin position="222"/>
        <end position="356"/>
    </location>
</feature>
<dbReference type="SUPFAM" id="SSF47203">
    <property type="entry name" value="Acyl-CoA dehydrogenase C-terminal domain-like"/>
    <property type="match status" value="1"/>
</dbReference>
<evidence type="ECO:0000259" key="7">
    <source>
        <dbReference type="Pfam" id="PF02770"/>
    </source>
</evidence>
<name>A0A5B2XSW6_9PSEU</name>
<evidence type="ECO:0000313" key="9">
    <source>
        <dbReference type="EMBL" id="KAA2266546.1"/>
    </source>
</evidence>
<dbReference type="PANTHER" id="PTHR43884:SF12">
    <property type="entry name" value="ISOVALERYL-COA DEHYDROGENASE, MITOCHONDRIAL-RELATED"/>
    <property type="match status" value="1"/>
</dbReference>
<accession>A0A5B2XSW6</accession>
<dbReference type="PIRSF" id="PIRSF016578">
    <property type="entry name" value="HsaA"/>
    <property type="match status" value="1"/>
</dbReference>
<dbReference type="PANTHER" id="PTHR43884">
    <property type="entry name" value="ACYL-COA DEHYDROGENASE"/>
    <property type="match status" value="1"/>
</dbReference>
<organism evidence="9 10">
    <name type="scientific">Solihabitans fulvus</name>
    <dbReference type="NCBI Taxonomy" id="1892852"/>
    <lineage>
        <taxon>Bacteria</taxon>
        <taxon>Bacillati</taxon>
        <taxon>Actinomycetota</taxon>
        <taxon>Actinomycetes</taxon>
        <taxon>Pseudonocardiales</taxon>
        <taxon>Pseudonocardiaceae</taxon>
        <taxon>Solihabitans</taxon>
    </lineage>
</organism>
<evidence type="ECO:0000259" key="6">
    <source>
        <dbReference type="Pfam" id="PF00441"/>
    </source>
</evidence>
<evidence type="ECO:0000256" key="3">
    <source>
        <dbReference type="ARBA" id="ARBA00022630"/>
    </source>
</evidence>
<dbReference type="OrthoDB" id="9802447at2"/>
<dbReference type="Pfam" id="PF02771">
    <property type="entry name" value="Acyl-CoA_dh_N"/>
    <property type="match status" value="1"/>
</dbReference>
<dbReference type="InterPro" id="IPR013786">
    <property type="entry name" value="AcylCoA_DH/ox_N"/>
</dbReference>
<dbReference type="Proteomes" id="UP000323454">
    <property type="component" value="Unassembled WGS sequence"/>
</dbReference>
<dbReference type="Pfam" id="PF00441">
    <property type="entry name" value="Acyl-CoA_dh_1"/>
    <property type="match status" value="1"/>
</dbReference>
<reference evidence="9 10" key="1">
    <citation type="submission" date="2019-09" db="EMBL/GenBank/DDBJ databases">
        <title>Goodfellowia gen. nov., a new genus of the Pseudonocardineae related to Actinoalloteichus, containing Goodfellowia coeruleoviolacea gen. nov., comb. nov. gen. nov., comb. nov.</title>
        <authorList>
            <person name="Labeda D."/>
        </authorList>
    </citation>
    <scope>NUCLEOTIDE SEQUENCE [LARGE SCALE GENOMIC DNA]</scope>
    <source>
        <strain evidence="9 10">AN110305</strain>
    </source>
</reference>
<dbReference type="SUPFAM" id="SSF56645">
    <property type="entry name" value="Acyl-CoA dehydrogenase NM domain-like"/>
    <property type="match status" value="1"/>
</dbReference>
<dbReference type="CDD" id="cd00567">
    <property type="entry name" value="ACAD"/>
    <property type="match status" value="1"/>
</dbReference>
<dbReference type="Gene3D" id="1.10.540.10">
    <property type="entry name" value="Acyl-CoA dehydrogenase/oxidase, N-terminal domain"/>
    <property type="match status" value="1"/>
</dbReference>
<feature type="domain" description="Acyl-CoA oxidase/dehydrogenase middle" evidence="7">
    <location>
        <begin position="114"/>
        <end position="204"/>
    </location>
</feature>
<keyword evidence="10" id="KW-1185">Reference proteome</keyword>
<reference evidence="9 10" key="2">
    <citation type="submission" date="2019-09" db="EMBL/GenBank/DDBJ databases">
        <authorList>
            <person name="Jin C."/>
        </authorList>
    </citation>
    <scope>NUCLEOTIDE SEQUENCE [LARGE SCALE GENOMIC DNA]</scope>
    <source>
        <strain evidence="9 10">AN110305</strain>
    </source>
</reference>
<dbReference type="AlphaFoldDB" id="A0A5B2XSW6"/>
<evidence type="ECO:0000259" key="8">
    <source>
        <dbReference type="Pfam" id="PF02771"/>
    </source>
</evidence>
<dbReference type="InterPro" id="IPR036250">
    <property type="entry name" value="AcylCo_DH-like_C"/>
</dbReference>
<keyword evidence="4 5" id="KW-0274">FAD</keyword>
<evidence type="ECO:0000256" key="2">
    <source>
        <dbReference type="ARBA" id="ARBA00009347"/>
    </source>
</evidence>